<reference evidence="1 2" key="2">
    <citation type="journal article" date="2017" name="Nature">
        <title>The Apostasia genome and the evolution of orchids.</title>
        <authorList>
            <person name="Zhang G.Q."/>
            <person name="Liu K.W."/>
            <person name="Li Z."/>
            <person name="Lohaus R."/>
            <person name="Hsiao Y.Y."/>
            <person name="Niu S.C."/>
            <person name="Wang J.Y."/>
            <person name="Lin Y.C."/>
            <person name="Xu Q."/>
            <person name="Chen L.J."/>
            <person name="Yoshida K."/>
            <person name="Fujiwara S."/>
            <person name="Wang Z.W."/>
            <person name="Zhang Y.Q."/>
            <person name="Mitsuda N."/>
            <person name="Wang M."/>
            <person name="Liu G.H."/>
            <person name="Pecoraro L."/>
            <person name="Huang H.X."/>
            <person name="Xiao X.J."/>
            <person name="Lin M."/>
            <person name="Wu X.Y."/>
            <person name="Wu W.L."/>
            <person name="Chen Y.Y."/>
            <person name="Chang S.B."/>
            <person name="Sakamoto S."/>
            <person name="Ohme-Takagi M."/>
            <person name="Yagi M."/>
            <person name="Zeng S.J."/>
            <person name="Shen C.Y."/>
            <person name="Yeh C.M."/>
            <person name="Luo Y.B."/>
            <person name="Tsai W.C."/>
            <person name="Van de Peer Y."/>
            <person name="Liu Z.J."/>
        </authorList>
    </citation>
    <scope>NUCLEOTIDE SEQUENCE [LARGE SCALE GENOMIC DNA]</scope>
    <source>
        <tissue evidence="1">The whole plant</tissue>
    </source>
</reference>
<gene>
    <name evidence="1" type="ORF">MA16_Dca014727</name>
</gene>
<accession>A0A2I0VIM5</accession>
<evidence type="ECO:0000313" key="1">
    <source>
        <dbReference type="EMBL" id="PKU63261.1"/>
    </source>
</evidence>
<dbReference type="AlphaFoldDB" id="A0A2I0VIM5"/>
<dbReference type="Proteomes" id="UP000233837">
    <property type="component" value="Unassembled WGS sequence"/>
</dbReference>
<sequence>MKPYTLRSWVKLKPEKDQNSSSLKSRLENMEKRDCWNSSQRLSLCCGTIRGWFEAAAHRSLLLDASIPPKCFFNPCIADQMEYSAVVLCNKKKEVTFHF</sequence>
<keyword evidence="2" id="KW-1185">Reference proteome</keyword>
<evidence type="ECO:0000313" key="2">
    <source>
        <dbReference type="Proteomes" id="UP000233837"/>
    </source>
</evidence>
<name>A0A2I0VIM5_9ASPA</name>
<organism evidence="1 2">
    <name type="scientific">Dendrobium catenatum</name>
    <dbReference type="NCBI Taxonomy" id="906689"/>
    <lineage>
        <taxon>Eukaryota</taxon>
        <taxon>Viridiplantae</taxon>
        <taxon>Streptophyta</taxon>
        <taxon>Embryophyta</taxon>
        <taxon>Tracheophyta</taxon>
        <taxon>Spermatophyta</taxon>
        <taxon>Magnoliopsida</taxon>
        <taxon>Liliopsida</taxon>
        <taxon>Asparagales</taxon>
        <taxon>Orchidaceae</taxon>
        <taxon>Epidendroideae</taxon>
        <taxon>Malaxideae</taxon>
        <taxon>Dendrobiinae</taxon>
        <taxon>Dendrobium</taxon>
    </lineage>
</organism>
<proteinExistence type="predicted"/>
<protein>
    <submittedName>
        <fullName evidence="1">Uncharacterized protein</fullName>
    </submittedName>
</protein>
<dbReference type="EMBL" id="KZ503505">
    <property type="protein sequence ID" value="PKU63261.1"/>
    <property type="molecule type" value="Genomic_DNA"/>
</dbReference>
<reference evidence="1 2" key="1">
    <citation type="journal article" date="2016" name="Sci. Rep.">
        <title>The Dendrobium catenatum Lindl. genome sequence provides insights into polysaccharide synthase, floral development and adaptive evolution.</title>
        <authorList>
            <person name="Zhang G.Q."/>
            <person name="Xu Q."/>
            <person name="Bian C."/>
            <person name="Tsai W.C."/>
            <person name="Yeh C.M."/>
            <person name="Liu K.W."/>
            <person name="Yoshida K."/>
            <person name="Zhang L.S."/>
            <person name="Chang S.B."/>
            <person name="Chen F."/>
            <person name="Shi Y."/>
            <person name="Su Y.Y."/>
            <person name="Zhang Y.Q."/>
            <person name="Chen L.J."/>
            <person name="Yin Y."/>
            <person name="Lin M."/>
            <person name="Huang H."/>
            <person name="Deng H."/>
            <person name="Wang Z.W."/>
            <person name="Zhu S.L."/>
            <person name="Zhao X."/>
            <person name="Deng C."/>
            <person name="Niu S.C."/>
            <person name="Huang J."/>
            <person name="Wang M."/>
            <person name="Liu G.H."/>
            <person name="Yang H.J."/>
            <person name="Xiao X.J."/>
            <person name="Hsiao Y.Y."/>
            <person name="Wu W.L."/>
            <person name="Chen Y.Y."/>
            <person name="Mitsuda N."/>
            <person name="Ohme-Takagi M."/>
            <person name="Luo Y.B."/>
            <person name="Van de Peer Y."/>
            <person name="Liu Z.J."/>
        </authorList>
    </citation>
    <scope>NUCLEOTIDE SEQUENCE [LARGE SCALE GENOMIC DNA]</scope>
    <source>
        <tissue evidence="1">The whole plant</tissue>
    </source>
</reference>